<feature type="compositionally biased region" description="Polar residues" evidence="1">
    <location>
        <begin position="3653"/>
        <end position="3663"/>
    </location>
</feature>
<name>A0A146G306_TERSA</name>
<feature type="domain" description="Filamentous haemagglutinin FhaB/tRNA nuclease CdiA-like TPS" evidence="2">
    <location>
        <begin position="101"/>
        <end position="214"/>
    </location>
</feature>
<feature type="compositionally biased region" description="Polar residues" evidence="1">
    <location>
        <begin position="3685"/>
        <end position="3694"/>
    </location>
</feature>
<dbReference type="InParanoid" id="A0A146G306"/>
<evidence type="ECO:0000313" key="3">
    <source>
        <dbReference type="EMBL" id="GAT31457.1"/>
    </source>
</evidence>
<reference evidence="4" key="1">
    <citation type="journal article" date="2017" name="Genome Announc.">
        <title>Draft Genome Sequence of Terrimicrobium sacchariphilum NM-5T, a Facultative Anaerobic Soil Bacterium of the Class Spartobacteria.</title>
        <authorList>
            <person name="Qiu Y.L."/>
            <person name="Tourlousse D.M."/>
            <person name="Matsuura N."/>
            <person name="Ohashi A."/>
            <person name="Sekiguchi Y."/>
        </authorList>
    </citation>
    <scope>NUCLEOTIDE SEQUENCE [LARGE SCALE GENOMIC DNA]</scope>
    <source>
        <strain evidence="4">NM-5</strain>
    </source>
</reference>
<dbReference type="Pfam" id="PF05860">
    <property type="entry name" value="TPS"/>
    <property type="match status" value="1"/>
</dbReference>
<dbReference type="STRING" id="690879.TSACC_15"/>
<protein>
    <submittedName>
        <fullName evidence="3">Filamentous hemagglutinin family N-terminal domain-containing protein</fullName>
    </submittedName>
</protein>
<dbReference type="Pfam" id="PF12545">
    <property type="entry name" value="DUF3739"/>
    <property type="match status" value="1"/>
</dbReference>
<feature type="region of interest" description="Disordered" evidence="1">
    <location>
        <begin position="3613"/>
        <end position="3694"/>
    </location>
</feature>
<dbReference type="InterPro" id="IPR050909">
    <property type="entry name" value="Bact_Autotransporter_VF"/>
</dbReference>
<dbReference type="SMART" id="SM00912">
    <property type="entry name" value="Haemagg_act"/>
    <property type="match status" value="1"/>
</dbReference>
<dbReference type="NCBIfam" id="TIGR01901">
    <property type="entry name" value="adhes_NPXG"/>
    <property type="match status" value="1"/>
</dbReference>
<dbReference type="Gene3D" id="2.160.20.10">
    <property type="entry name" value="Single-stranded right-handed beta-helix, Pectin lyase-like"/>
    <property type="match status" value="1"/>
</dbReference>
<dbReference type="PANTHER" id="PTHR12338:SF5">
    <property type="entry name" value="ANTIGEN 43-RELATED"/>
    <property type="match status" value="1"/>
</dbReference>
<dbReference type="SUPFAM" id="SSF51126">
    <property type="entry name" value="Pectin lyase-like"/>
    <property type="match status" value="1"/>
</dbReference>
<dbReference type="InterPro" id="IPR011050">
    <property type="entry name" value="Pectin_lyase_fold/virulence"/>
</dbReference>
<evidence type="ECO:0000259" key="2">
    <source>
        <dbReference type="SMART" id="SM00912"/>
    </source>
</evidence>
<dbReference type="InterPro" id="IPR021026">
    <property type="entry name" value="Filamn_hemagglutn_DUF3739"/>
</dbReference>
<feature type="compositionally biased region" description="Low complexity" evidence="1">
    <location>
        <begin position="3638"/>
        <end position="3650"/>
    </location>
</feature>
<proteinExistence type="predicted"/>
<organism evidence="3 4">
    <name type="scientific">Terrimicrobium sacchariphilum</name>
    <dbReference type="NCBI Taxonomy" id="690879"/>
    <lineage>
        <taxon>Bacteria</taxon>
        <taxon>Pseudomonadati</taxon>
        <taxon>Verrucomicrobiota</taxon>
        <taxon>Terrimicrobiia</taxon>
        <taxon>Terrimicrobiales</taxon>
        <taxon>Terrimicrobiaceae</taxon>
        <taxon>Terrimicrobium</taxon>
    </lineage>
</organism>
<accession>A0A146G306</accession>
<dbReference type="InterPro" id="IPR012334">
    <property type="entry name" value="Pectin_lyas_fold"/>
</dbReference>
<evidence type="ECO:0000313" key="4">
    <source>
        <dbReference type="Proteomes" id="UP000076023"/>
    </source>
</evidence>
<sequence>MLGTALLAAPLALRAGDILRGGGVSGSSRQGANARSTAGAEAAAAAQDKAQDRLARTTQALAAVRAMQVKARATAPTVVVPDGLTDGGLKVLTGANARWDGADLPTQNGSQVVIRQNQEQAILHWETFNVGRNTEVRFDQSQGKSEASKWIAFNKVFDSSGQQSQSPKPSQILGSIKAEGQVYVLNQNGIIFGRNSQVNVRSLVAASLPINDNLIQSGLLNNADLQYLFSALPIAAGSKGTAAFTPPAPLTADGRNGDVIVEAGAQLTAPTTDAKVGGRIALVGANVRNDGTISTPDGQTILAAGLQVGLTAHPSSDPSLRGLDVYVGSVGSYGGTVINTGEISIPRASASLVGADIRQLGAIDSSTSVSLNGRIDLIASYDAVANAAYDAANASKGLPYFNRKTGSIQLGAGSTMRILPELASTEKAVGTELALRSQVNLQGKTIYFEGGSSLLAPNAKVTAQAGDWAYAPPTSRFVYSGGQIYLDSDSFIDVSGTTGVLAPLSQNILTVQLRGAELANSPLQRDQLLRATLLTIDIRKTGTYGGRNWVGTPLGDATGFAGLVERSVGQLTSAGGSVDLQAGDSIVLQKGSIVDVSGGWVRYESGFVQTTRVLYNGRLVDISAATPDRVYDGIYTGVSSQADSRWRPGKVFANPLALSGRRWEDSYFQGANGGQLTITAPAMALDGELLGNTIAGARQIRPTASTSEAADPSSLTLAFKGQQNVDPNYFITYPTPPAIVFREGTSLPEAGAFSVDASGNPAALSASRLKLVELSPELLTSKGFGVLTIDNSDGSIAVPEGVTLQAPAGGSISLTAANINVDGSVQAPGGALVFKALNISPYASAVAASIDPQVVPLANAGRGNVNIGATAHISTAGLLVDDRPGSETAMAVPIVVDGGSIDISGYTVSLSKGAVIDVSGGAGISATGKKYDGDAGAISIKGGQDPNLLSVVGGKLALGAELRGYAGGEGGSLTIQAPLIQVGGSTDSRRTLLIDPAFFSQGGFSHITLNGIGEALPDGKFAPGLVIAPDTYIAPVRQGAVAVSSDGKGHLALIPTGRPANDLLPVSLSFAAVGARDAFSSTTVTIRGDLLLGERAEIHTVPEASVSLAGDTVTVLGGVYAPGGSITVKGASSSLPLFLEQSMALTTVYLGPQSVLSAAGTMVQTPDPYGRRTGSVLPGGSISVSGNIVAARGALLDVSGASDWLDVHPLEAAPESAYKLTARSGVTASLYELATVRTRVDSDGGTITLAGGQMLFTDATLLGRAGGASASGGTLIVSSGKFYSSGGTPAPYDTTLVVTQNDNAGFADARVGQAVRNLSGNPLVGQGYFSVDEFQQGGFDSLKLNGSVQFKGAVAIHAAESLSVADGGVLYADSEVRLTAPYVALGMAFPTPQKLEDMTSPFGVGAAFQFAPTFGPGSLIVEAGLIDVGTLSLQNIGKASLIAENGDIRGSGTLNMAGDLLLRAGQIYPVTASPFTITAYDHGGKPGSVTIQAAGVRPLPLSAGGRLSIYASTIQQDGVLRAPFGTINLGWDGTDTAPVNLIAGSSITLPTTRTLSLGAGSVTSVSAIDPISGQGVLIPYGLTVDGNSWIDPAGTDISAIGAPSKSITIAGQALSVASGATLDIRGGGDLLAYRWVSGNGGTVDILGQTGSFAIIPGFDSVSPTGAFNDRLGATDALGNDPGYVNERLSVGDRVYLSASPGLAAGSYTLLPARYALLPGAFLVTPQGGTPTGNVTLPDGSSIVSGYLYNGLNTSRKVSTLSTRFEVLSQTVIAQRAEYETYFATSFLRALAPEGSTARLPDDAGQLILQATQSMAFAGTVQAQGWGTGRGGLIDIASSSPINIIAPNGTAVAGALNLDSSMLSSFGAESLLIGGVRQIGSSGTTVSVKTSSIRVDNAGASLSAPDLILVSKGSIELTAGSSLLATGTIGAIDTLLLGSSSVAGSGDGTLVRVSNGIGGGLVRSGVSNSTTPLMTLAAGASVSGLSLILDSTSRTSLSPDADLHASYVSLNSGQISLLFDNPGTLQSTTGLVLAGGAFQDLSSAKLLSLLSYSSIDIYGTGSFATSGALELHAAQIRGFNAGGGAVAFSASSVLLDNSPGRSSLAVLAPASGKLEFIADTIQIGSNQLAVDQYSDLRLTTTGGLSFSGTGGLTAQGNVIVTAPRITAASQSTQSLVAGGNLLLFASSTGSMLTSGLGASLTLQGQSVAAYSDIVLPSGLLTLRATSGDLTVGGLLDVSGTEQRFFDVFRYTDAGDIVLKADAGSVNLLAGSSVDVSAAAGGGDAGSLEISTPQGSFTLGGGLRGYAGAGGSAGEFRLDVGSLASLGTINARLNNAGFTESRSFRVRSGNVLVDGLAIAHDFALSADQGSITVTGTVDASGVTGGEISLEANGSVTLASGSLLTVAAQDFDNAGKGGQVTIEAGSQRNGVVGTGTVDIRSGATIDLSVASKTASSASYGKFSGKLHLRAPQNSTRSDLSVAAINGTIVDASSILVEGYRLYDLTGTGTITSSVQNTINSDAQTFLGAAGTTSANYTAMMDRLLANNSALAPVVVLAPGAEIINRTGDLVLGTTSSTATSDWNLATFRYGAKRAPGVLTLRAAGNITLYNAISDGFTTSAYNSALLARSSLLPVNTQSWSYRFTAGSDLSAADFHRVQPVGSLGASSGFLQLGKDYGANTFSNGTSALTSTAVATRFQVIRTGSGDIDISAGRSIRLLNQFASIYTAGTQVSDPTLGGTFDLPILDENGGAPVLGAVQQNPTYPAQFTMAGGNISLYAQENIEHLTKISGQLVADSQKELPNNWLYRRGYVDPATGAFGTSALGEIASTAWWVDFSNFFQGIGALGGGNISMTAGRDISNVDAVIPTNARMAGKDSAGNAIAPDANNLVELGGGDLVVKTGRNLDAGVYYVERGAGTLDVGGEITTNSTRSPSLVYLSSQSNAVSDSLTWLPTTLFVGRGGFDINARGNALLGPAVNTFLMPGGYNNTYWYKTYFSTYDADSYVKIASLGGSVTMREAITLSGNTAGSSVPILFSYLQKVHLLTSSPASTSFYQPWLRLDESSVTPFRSLTTVMPGTLDITSFSGNINLVGSINLSPSPSGNLSLLASKAINGLQANGSTLIGGVKTTTWGTASINLSDADPSSIPGITSPFAYQAVADVGIVQARARSTGSGFLTFVDNLFRESGSTTGALQTKQALHDSDLLHDGDSEPARIYALAGDISGLEYYSAKASQILAGRDITDVAFYLQNVNSDDVSVVSSGRDIILYNASTALRLAASRTGNILNLNALSLAGDIQIAGPGVLEVLAGRDLDLGSGANNSNGTGVGITSVGNAKNPYLSYTGAQLIIGAGLGSAGGLADSLNVDDFLAKYAEGNGRAYASVIAEELDGASISSLSDEAKARIALKILYLALRDAGRNFQTQGVAAYQSGFAAIESLFGEISAERGDITLRSRDIRTKQGGDISIFSPSGKLSLANTALNTLIPPGIVTESGGDIGIFTRGDVSLGIGRIFTLRGGNQIIWSSEGDIAAGSAAKTVTFAPPTRVILDPQSADVQTDLAGLATGGGIGVLATVAGVQPGEVDLIAPNGAVDAGDAGIRATGAISIAAVEVRNADNIAAPQTTGVPTSGPPAAVAAPAPPPSNPTAANNAAATDVADQARQQSQETTEAPSIISVDVLGYGGGDGEDEDNTPSGENSSAL</sequence>
<evidence type="ECO:0000256" key="1">
    <source>
        <dbReference type="SAM" id="MobiDB-lite"/>
    </source>
</evidence>
<dbReference type="Proteomes" id="UP000076023">
    <property type="component" value="Unassembled WGS sequence"/>
</dbReference>
<dbReference type="InterPro" id="IPR008638">
    <property type="entry name" value="FhaB/CdiA-like_TPS"/>
</dbReference>
<gene>
    <name evidence="3" type="ORF">TSACC_15</name>
</gene>
<feature type="compositionally biased region" description="Low complexity" evidence="1">
    <location>
        <begin position="3618"/>
        <end position="3630"/>
    </location>
</feature>
<dbReference type="PANTHER" id="PTHR12338">
    <property type="entry name" value="AUTOTRANSPORTER"/>
    <property type="match status" value="1"/>
</dbReference>
<keyword evidence="4" id="KW-1185">Reference proteome</keyword>
<dbReference type="EMBL" id="BDCO01000001">
    <property type="protein sequence ID" value="GAT31457.1"/>
    <property type="molecule type" value="Genomic_DNA"/>
</dbReference>
<comment type="caution">
    <text evidence="3">The sequence shown here is derived from an EMBL/GenBank/DDBJ whole genome shotgun (WGS) entry which is preliminary data.</text>
</comment>